<keyword evidence="5" id="KW-0611">Plant defense</keyword>
<dbReference type="InterPro" id="IPR002413">
    <property type="entry name" value="V5_allergen-like"/>
</dbReference>
<dbReference type="Pfam" id="PF00188">
    <property type="entry name" value="CAP"/>
    <property type="match status" value="1"/>
</dbReference>
<evidence type="ECO:0000313" key="8">
    <source>
        <dbReference type="EMBL" id="KAH7366084.1"/>
    </source>
</evidence>
<keyword evidence="9" id="KW-1185">Reference proteome</keyword>
<keyword evidence="5" id="KW-0568">Pathogenesis-related protein</keyword>
<dbReference type="AlphaFoldDB" id="A0A8T2SQX5"/>
<keyword evidence="3 6" id="KW-0732">Signal</keyword>
<dbReference type="PRINTS" id="PR00837">
    <property type="entry name" value="V5TPXLIKE"/>
</dbReference>
<dbReference type="EMBL" id="CM035423">
    <property type="protein sequence ID" value="KAH7366084.1"/>
    <property type="molecule type" value="Genomic_DNA"/>
</dbReference>
<comment type="function">
    <text evidence="1">Probably involved in the defense reaction of plants against pathogens.</text>
</comment>
<evidence type="ECO:0000256" key="1">
    <source>
        <dbReference type="ARBA" id="ARBA00003143"/>
    </source>
</evidence>
<evidence type="ECO:0000313" key="9">
    <source>
        <dbReference type="Proteomes" id="UP000825935"/>
    </source>
</evidence>
<comment type="similarity">
    <text evidence="2">Belongs to the CRISP family.</text>
</comment>
<dbReference type="GO" id="GO:0005576">
    <property type="term" value="C:extracellular region"/>
    <property type="evidence" value="ECO:0007669"/>
    <property type="project" value="InterPro"/>
</dbReference>
<dbReference type="InterPro" id="IPR014044">
    <property type="entry name" value="CAP_dom"/>
</dbReference>
<evidence type="ECO:0000256" key="2">
    <source>
        <dbReference type="ARBA" id="ARBA00009923"/>
    </source>
</evidence>
<keyword evidence="4" id="KW-1015">Disulfide bond</keyword>
<feature type="signal peptide" evidence="6">
    <location>
        <begin position="1"/>
        <end position="27"/>
    </location>
</feature>
<dbReference type="SUPFAM" id="SSF55797">
    <property type="entry name" value="PR-1-like"/>
    <property type="match status" value="1"/>
</dbReference>
<protein>
    <recommendedName>
        <fullName evidence="7">SCP domain-containing protein</fullName>
    </recommendedName>
</protein>
<feature type="domain" description="SCP" evidence="7">
    <location>
        <begin position="179"/>
        <end position="311"/>
    </location>
</feature>
<dbReference type="FunFam" id="3.40.33.10:FF:000006">
    <property type="entry name" value="Putative pathogenesis-related protein 1"/>
    <property type="match status" value="1"/>
</dbReference>
<dbReference type="GO" id="GO:0006952">
    <property type="term" value="P:defense response"/>
    <property type="evidence" value="ECO:0007669"/>
    <property type="project" value="UniProtKB-ARBA"/>
</dbReference>
<dbReference type="PROSITE" id="PS01010">
    <property type="entry name" value="CRISP_2"/>
    <property type="match status" value="1"/>
</dbReference>
<dbReference type="InterPro" id="IPR018244">
    <property type="entry name" value="Allrgn_V5/Tpx1_CS"/>
</dbReference>
<dbReference type="SMART" id="SM00198">
    <property type="entry name" value="SCP"/>
    <property type="match status" value="1"/>
</dbReference>
<reference evidence="8" key="1">
    <citation type="submission" date="2021-08" db="EMBL/GenBank/DDBJ databases">
        <title>WGS assembly of Ceratopteris richardii.</title>
        <authorList>
            <person name="Marchant D.B."/>
            <person name="Chen G."/>
            <person name="Jenkins J."/>
            <person name="Shu S."/>
            <person name="Leebens-Mack J."/>
            <person name="Grimwood J."/>
            <person name="Schmutz J."/>
            <person name="Soltis P."/>
            <person name="Soltis D."/>
            <person name="Chen Z.-H."/>
        </authorList>
    </citation>
    <scope>NUCLEOTIDE SEQUENCE</scope>
    <source>
        <strain evidence="8">Whitten #5841</strain>
        <tissue evidence="8">Leaf</tissue>
    </source>
</reference>
<dbReference type="Gene3D" id="3.40.33.10">
    <property type="entry name" value="CAP"/>
    <property type="match status" value="1"/>
</dbReference>
<dbReference type="PANTHER" id="PTHR10334">
    <property type="entry name" value="CYSTEINE-RICH SECRETORY PROTEIN-RELATED"/>
    <property type="match status" value="1"/>
</dbReference>
<dbReference type="PRINTS" id="PR00838">
    <property type="entry name" value="V5ALLERGEN"/>
</dbReference>
<organism evidence="8 9">
    <name type="scientific">Ceratopteris richardii</name>
    <name type="common">Triangle waterfern</name>
    <dbReference type="NCBI Taxonomy" id="49495"/>
    <lineage>
        <taxon>Eukaryota</taxon>
        <taxon>Viridiplantae</taxon>
        <taxon>Streptophyta</taxon>
        <taxon>Embryophyta</taxon>
        <taxon>Tracheophyta</taxon>
        <taxon>Polypodiopsida</taxon>
        <taxon>Polypodiidae</taxon>
        <taxon>Polypodiales</taxon>
        <taxon>Pteridineae</taxon>
        <taxon>Pteridaceae</taxon>
        <taxon>Parkerioideae</taxon>
        <taxon>Ceratopteris</taxon>
    </lineage>
</organism>
<comment type="caution">
    <text evidence="8">The sequence shown here is derived from an EMBL/GenBank/DDBJ whole genome shotgun (WGS) entry which is preliminary data.</text>
</comment>
<feature type="chain" id="PRO_5035766760" description="SCP domain-containing protein" evidence="6">
    <location>
        <begin position="28"/>
        <end position="315"/>
    </location>
</feature>
<evidence type="ECO:0000256" key="4">
    <source>
        <dbReference type="ARBA" id="ARBA00023157"/>
    </source>
</evidence>
<dbReference type="Proteomes" id="UP000825935">
    <property type="component" value="Chromosome 18"/>
</dbReference>
<proteinExistence type="inferred from homology"/>
<dbReference type="InterPro" id="IPR035940">
    <property type="entry name" value="CAP_sf"/>
</dbReference>
<dbReference type="GO" id="GO:0051707">
    <property type="term" value="P:response to other organism"/>
    <property type="evidence" value="ECO:0007669"/>
    <property type="project" value="UniProtKB-ARBA"/>
</dbReference>
<evidence type="ECO:0000256" key="6">
    <source>
        <dbReference type="SAM" id="SignalP"/>
    </source>
</evidence>
<evidence type="ECO:0000256" key="3">
    <source>
        <dbReference type="ARBA" id="ARBA00022729"/>
    </source>
</evidence>
<sequence length="315" mass="35043">MSSTTMRLIVLSAASIVLVSFCHVVSATYPYHTDPDSYSPYSGGDDEQGVDYSRYSTVPEYKGRSYKTYSSRYSGAYKQKHSRNKVFVYTNDGYMPASYVNSGTPFSRKVKHFKRIAHHHKRNYVLATRSYVPQYSENDLYSGPSNPSPAVYYDDVRNKTQQSSSSDSSYGGSSSSFSPAADEWLRPHNEARAEVGVQPLVWSEEVAQYAQNWADQRKAAGCGMEHSNGPYGENIFWGSGSGYGPAECVASWLSEKDNYNYADNSCDGGQCYHYTQIVWASTARLGCAKAQCDDGSVFMTCNYDPPGNDLSSRPY</sequence>
<dbReference type="CDD" id="cd05381">
    <property type="entry name" value="CAP_PR-1"/>
    <property type="match status" value="1"/>
</dbReference>
<name>A0A8T2SQX5_CERRI</name>
<dbReference type="InterPro" id="IPR001283">
    <property type="entry name" value="CRISP-related"/>
</dbReference>
<evidence type="ECO:0000259" key="7">
    <source>
        <dbReference type="SMART" id="SM00198"/>
    </source>
</evidence>
<dbReference type="OrthoDB" id="529132at2759"/>
<gene>
    <name evidence="8" type="ORF">KP509_18G062700</name>
</gene>
<accession>A0A8T2SQX5</accession>
<evidence type="ECO:0000256" key="5">
    <source>
        <dbReference type="ARBA" id="ARBA00023265"/>
    </source>
</evidence>